<feature type="coiled-coil region" evidence="12">
    <location>
        <begin position="371"/>
        <end position="398"/>
    </location>
</feature>
<keyword evidence="6" id="KW-0547">Nucleotide-binding</keyword>
<accession>A0A174MST2</accession>
<dbReference type="Gene3D" id="3.30.565.10">
    <property type="entry name" value="Histidine kinase-like ATPase, C-terminal domain"/>
    <property type="match status" value="1"/>
</dbReference>
<dbReference type="Gene3D" id="6.10.340.10">
    <property type="match status" value="1"/>
</dbReference>
<protein>
    <submittedName>
        <fullName evidence="15">Integral membrane sensor signal transduction histidine kinase</fullName>
    </submittedName>
</protein>
<evidence type="ECO:0000256" key="2">
    <source>
        <dbReference type="ARBA" id="ARBA00022475"/>
    </source>
</evidence>
<keyword evidence="12" id="KW-0175">Coiled coil</keyword>
<name>A0A174MST2_9FIRM</name>
<comment type="subcellular location">
    <subcellularLocation>
        <location evidence="1">Cell membrane</location>
        <topology evidence="1">Multi-pass membrane protein</topology>
    </subcellularLocation>
</comment>
<dbReference type="InterPro" id="IPR050640">
    <property type="entry name" value="Bact_2-comp_sensor_kinase"/>
</dbReference>
<keyword evidence="5 13" id="KW-0812">Transmembrane</keyword>
<dbReference type="InterPro" id="IPR036890">
    <property type="entry name" value="HATPase_C_sf"/>
</dbReference>
<sequence length="603" mass="68232">MRNWFSNLKFRYKLLIGMIAITTAALLLISQLSYSYFYKRNTREVLKKAEQSVETAGAVLSSQFQSLSAATNNLLVRKPFSDMIADIANNSFDGYSGYYQAASDEMASFFQNHAQVNNILICGENGFLFSPYSLGFGGSFETLFTENIWEYPLITVFPTRQNLLFRQGGAIPVSYPVSYSRGTGTFAYRDTEGKYKARVIILMDTGQIRSYFDQMSNGYTYCMYLAGSSGIPLDIQEETYPDAFGTSLEALVAQTDNLRGEHLAIDRDELVVSTAAIRFCDLKVVHISRKSALTGDIQEFRSFFFMVWLFCSAAAALLAFGLSHFLTRDIKTLGDIIAQINRRTYQTKVVFPRSDEISLLGKQLNQMYDTIQLQLLQIKEEEQKKARAEIQMMSEQINPHFLYNTLECIHFQILNGHSDTAGSMLESLGRYLRITLSVGQTFISVEKEAEHVTSYMEIMNRHSREGVHFTCQIDSHLKNCKIMKVLLQPLAENCLKHGFGNMSPETWPVAPQITISITLDQTHTHMVIEVSDNGKGIDIPKATACLTEEQPEGRDHFGLNNIYRRLMACYGTEANISFVSIPYLKNSVIVTIPYDRNEFSNTH</sequence>
<evidence type="ECO:0000256" key="8">
    <source>
        <dbReference type="ARBA" id="ARBA00022840"/>
    </source>
</evidence>
<evidence type="ECO:0000256" key="6">
    <source>
        <dbReference type="ARBA" id="ARBA00022741"/>
    </source>
</evidence>
<dbReference type="EMBL" id="CYZE01000027">
    <property type="protein sequence ID" value="CUP37300.1"/>
    <property type="molecule type" value="Genomic_DNA"/>
</dbReference>
<evidence type="ECO:0000256" key="11">
    <source>
        <dbReference type="ARBA" id="ARBA00023136"/>
    </source>
</evidence>
<keyword evidence="3" id="KW-0597">Phosphoprotein</keyword>
<keyword evidence="9 13" id="KW-1133">Transmembrane helix</keyword>
<evidence type="ECO:0000256" key="13">
    <source>
        <dbReference type="SAM" id="Phobius"/>
    </source>
</evidence>
<evidence type="ECO:0000256" key="4">
    <source>
        <dbReference type="ARBA" id="ARBA00022679"/>
    </source>
</evidence>
<reference evidence="15 16" key="1">
    <citation type="submission" date="2015-09" db="EMBL/GenBank/DDBJ databases">
        <authorList>
            <consortium name="Pathogen Informatics"/>
        </authorList>
    </citation>
    <scope>NUCLEOTIDE SEQUENCE [LARGE SCALE GENOMIC DNA]</scope>
    <source>
        <strain evidence="15 16">2789STDY5608850</strain>
    </source>
</reference>
<evidence type="ECO:0000256" key="12">
    <source>
        <dbReference type="SAM" id="Coils"/>
    </source>
</evidence>
<dbReference type="RefSeq" id="WP_055660393.1">
    <property type="nucleotide sequence ID" value="NZ_CABIXC010000027.1"/>
</dbReference>
<proteinExistence type="predicted"/>
<dbReference type="AlphaFoldDB" id="A0A174MST2"/>
<keyword evidence="8" id="KW-0067">ATP-binding</keyword>
<keyword evidence="4" id="KW-0808">Transferase</keyword>
<keyword evidence="11 13" id="KW-0472">Membrane</keyword>
<keyword evidence="10" id="KW-0902">Two-component regulatory system</keyword>
<dbReference type="InterPro" id="IPR003660">
    <property type="entry name" value="HAMP_dom"/>
</dbReference>
<keyword evidence="7 15" id="KW-0418">Kinase</keyword>
<evidence type="ECO:0000313" key="16">
    <source>
        <dbReference type="Proteomes" id="UP000095651"/>
    </source>
</evidence>
<dbReference type="PANTHER" id="PTHR34220">
    <property type="entry name" value="SENSOR HISTIDINE KINASE YPDA"/>
    <property type="match status" value="1"/>
</dbReference>
<evidence type="ECO:0000313" key="15">
    <source>
        <dbReference type="EMBL" id="CUP37300.1"/>
    </source>
</evidence>
<feature type="domain" description="HAMP" evidence="14">
    <location>
        <begin position="324"/>
        <end position="376"/>
    </location>
</feature>
<evidence type="ECO:0000256" key="10">
    <source>
        <dbReference type="ARBA" id="ARBA00023012"/>
    </source>
</evidence>
<dbReference type="Pfam" id="PF06580">
    <property type="entry name" value="His_kinase"/>
    <property type="match status" value="1"/>
</dbReference>
<dbReference type="InterPro" id="IPR010559">
    <property type="entry name" value="Sig_transdc_His_kin_internal"/>
</dbReference>
<feature type="transmembrane region" description="Helical" evidence="13">
    <location>
        <begin position="303"/>
        <end position="322"/>
    </location>
</feature>
<dbReference type="Proteomes" id="UP000095651">
    <property type="component" value="Unassembled WGS sequence"/>
</dbReference>
<dbReference type="GO" id="GO:0000155">
    <property type="term" value="F:phosphorelay sensor kinase activity"/>
    <property type="evidence" value="ECO:0007669"/>
    <property type="project" value="InterPro"/>
</dbReference>
<keyword evidence="2" id="KW-1003">Cell membrane</keyword>
<dbReference type="GO" id="GO:0005886">
    <property type="term" value="C:plasma membrane"/>
    <property type="evidence" value="ECO:0007669"/>
    <property type="project" value="UniProtKB-SubCell"/>
</dbReference>
<evidence type="ECO:0000256" key="7">
    <source>
        <dbReference type="ARBA" id="ARBA00022777"/>
    </source>
</evidence>
<gene>
    <name evidence="15" type="primary">ypdA_32</name>
    <name evidence="15" type="ORF">ERS852407_05745</name>
</gene>
<organism evidence="15 16">
    <name type="scientific">Hungatella hathewayi</name>
    <dbReference type="NCBI Taxonomy" id="154046"/>
    <lineage>
        <taxon>Bacteria</taxon>
        <taxon>Bacillati</taxon>
        <taxon>Bacillota</taxon>
        <taxon>Clostridia</taxon>
        <taxon>Lachnospirales</taxon>
        <taxon>Lachnospiraceae</taxon>
        <taxon>Hungatella</taxon>
    </lineage>
</organism>
<dbReference type="PANTHER" id="PTHR34220:SF11">
    <property type="entry name" value="SENSOR PROTEIN KINASE HPTS"/>
    <property type="match status" value="1"/>
</dbReference>
<dbReference type="SUPFAM" id="SSF55874">
    <property type="entry name" value="ATPase domain of HSP90 chaperone/DNA topoisomerase II/histidine kinase"/>
    <property type="match status" value="1"/>
</dbReference>
<dbReference type="GO" id="GO:0005524">
    <property type="term" value="F:ATP binding"/>
    <property type="evidence" value="ECO:0007669"/>
    <property type="project" value="UniProtKB-KW"/>
</dbReference>
<evidence type="ECO:0000256" key="5">
    <source>
        <dbReference type="ARBA" id="ARBA00022692"/>
    </source>
</evidence>
<evidence type="ECO:0000256" key="9">
    <source>
        <dbReference type="ARBA" id="ARBA00022989"/>
    </source>
</evidence>
<evidence type="ECO:0000259" key="14">
    <source>
        <dbReference type="PROSITE" id="PS50885"/>
    </source>
</evidence>
<evidence type="ECO:0000256" key="1">
    <source>
        <dbReference type="ARBA" id="ARBA00004651"/>
    </source>
</evidence>
<evidence type="ECO:0000256" key="3">
    <source>
        <dbReference type="ARBA" id="ARBA00022553"/>
    </source>
</evidence>
<dbReference type="PROSITE" id="PS50885">
    <property type="entry name" value="HAMP"/>
    <property type="match status" value="1"/>
</dbReference>